<dbReference type="Pfam" id="PF10001">
    <property type="entry name" value="DUF2242"/>
    <property type="match status" value="1"/>
</dbReference>
<accession>A0AAX1X303</accession>
<feature type="compositionally biased region" description="Pro residues" evidence="1">
    <location>
        <begin position="287"/>
        <end position="325"/>
    </location>
</feature>
<evidence type="ECO:0000313" key="3">
    <source>
        <dbReference type="Proteomes" id="UP000269379"/>
    </source>
</evidence>
<feature type="compositionally biased region" description="Low complexity" evidence="1">
    <location>
        <begin position="269"/>
        <end position="286"/>
    </location>
</feature>
<dbReference type="Proteomes" id="UP000269379">
    <property type="component" value="Chromosome 1"/>
</dbReference>
<evidence type="ECO:0000313" key="2">
    <source>
        <dbReference type="EMBL" id="RPA24792.1"/>
    </source>
</evidence>
<feature type="compositionally biased region" description="Low complexity" evidence="1">
    <location>
        <begin position="229"/>
        <end position="239"/>
    </location>
</feature>
<feature type="region of interest" description="Disordered" evidence="1">
    <location>
        <begin position="192"/>
        <end position="239"/>
    </location>
</feature>
<reference evidence="3" key="1">
    <citation type="submission" date="2018-10" db="EMBL/GenBank/DDBJ databases">
        <title>FDA dAtabase for Regulatory Grade micrObial Sequences (FDA-ARGOS): Supporting development and validation of Infectious Disease Dx tests.</title>
        <authorList>
            <person name="Minogue T."/>
            <person name="Wolcott M."/>
            <person name="Wasieloski L."/>
            <person name="Aguilar W."/>
            <person name="Moore D."/>
            <person name="Jaissle J."/>
            <person name="Tallon L."/>
            <person name="Sadzewicz L."/>
            <person name="Zhao X."/>
            <person name="Vavikolanu K."/>
            <person name="Mehta A."/>
            <person name="Aluvathingal J."/>
            <person name="Nadendla S."/>
            <person name="Yan Y."/>
            <person name="Sichtig H."/>
        </authorList>
    </citation>
    <scope>NUCLEOTIDE SEQUENCE [LARGE SCALE GENOMIC DNA]</scope>
    <source>
        <strain evidence="3">FDAARGOS_588</strain>
    </source>
</reference>
<comment type="caution">
    <text evidence="2">The sequence shown here is derived from an EMBL/GenBank/DDBJ whole genome shotgun (WGS) entry which is preliminary data.</text>
</comment>
<sequence>MNDAMPNRFRPFPAPSAVAVAAVLSACSSAPKPLYQQEQFDATTSPYARTFHEKSAATCEAARRALLSQGYMASATRPDAVDGSKNFQPSNDSHVVIEFHVVCAEADVDGASSIAYVNAVQDRYSLKKSNTSASVGLSVFGSLSLPIGSSDDAMVKIASETIPAGVFYERFFNLVDHFLKIDPTRRDKAAVKAAEKERVAPLPEPAETAEGAPMKLKTPAAPTPPAAPVPASSAAPGTSASSAVAAPAAAGSGPAASAPAAPVRHAAPAPASATAAASAPTAASAPAPTPASAPAPASTPAPASAPTPTPASAPTPASIPAPAPASAPASTPAPASAPAPAPTTSPASSIAPTAAPFASAIPPARAEKFAPAVTATTAGSTSTPASAAAPSSPSSPWLPPLLPPLLSPDAPSPPADTARTAPLAPAASPATAAAAATNATATAGAMQSAPRDDAATN</sequence>
<dbReference type="EMBL" id="RKJW01000002">
    <property type="protein sequence ID" value="RPA24792.1"/>
    <property type="molecule type" value="Genomic_DNA"/>
</dbReference>
<dbReference type="AlphaFoldDB" id="A0AAX1X303"/>
<feature type="compositionally biased region" description="Low complexity" evidence="1">
    <location>
        <begin position="415"/>
        <end position="445"/>
    </location>
</feature>
<evidence type="ECO:0000256" key="1">
    <source>
        <dbReference type="SAM" id="MobiDB-lite"/>
    </source>
</evidence>
<organism evidence="2 3">
    <name type="scientific">Burkholderia mallei</name>
    <name type="common">Pseudomonas mallei</name>
    <dbReference type="NCBI Taxonomy" id="13373"/>
    <lineage>
        <taxon>Bacteria</taxon>
        <taxon>Pseudomonadati</taxon>
        <taxon>Pseudomonadota</taxon>
        <taxon>Betaproteobacteria</taxon>
        <taxon>Burkholderiales</taxon>
        <taxon>Burkholderiaceae</taxon>
        <taxon>Burkholderia</taxon>
        <taxon>pseudomallei group</taxon>
    </lineage>
</organism>
<feature type="compositionally biased region" description="Low complexity" evidence="1">
    <location>
        <begin position="371"/>
        <end position="395"/>
    </location>
</feature>
<proteinExistence type="predicted"/>
<feature type="compositionally biased region" description="Pro residues" evidence="1">
    <location>
        <begin position="396"/>
        <end position="414"/>
    </location>
</feature>
<feature type="region of interest" description="Disordered" evidence="1">
    <location>
        <begin position="269"/>
        <end position="351"/>
    </location>
</feature>
<dbReference type="InterPro" id="IPR018718">
    <property type="entry name" value="DUF2242"/>
</dbReference>
<name>A0AAX1X303_BURML</name>
<feature type="region of interest" description="Disordered" evidence="1">
    <location>
        <begin position="371"/>
        <end position="457"/>
    </location>
</feature>
<protein>
    <submittedName>
        <fullName evidence="2">DUF2242 domain-containing protein</fullName>
    </submittedName>
</protein>
<gene>
    <name evidence="2" type="ORF">EGT70_17050</name>
</gene>